<dbReference type="PANTHER" id="PTHR12304:SF4">
    <property type="entry name" value="URIDINE NUCLEOSIDASE"/>
    <property type="match status" value="1"/>
</dbReference>
<dbReference type="AlphaFoldDB" id="A0A7C1K3Q1"/>
<feature type="domain" description="Inosine/uridine-preferring nucleoside hydrolase" evidence="3">
    <location>
        <begin position="4"/>
        <end position="292"/>
    </location>
</feature>
<dbReference type="GO" id="GO:0008477">
    <property type="term" value="F:purine nucleosidase activity"/>
    <property type="evidence" value="ECO:0007669"/>
    <property type="project" value="TreeGrafter"/>
</dbReference>
<evidence type="ECO:0000313" key="4">
    <source>
        <dbReference type="EMBL" id="HEF66006.1"/>
    </source>
</evidence>
<evidence type="ECO:0000256" key="1">
    <source>
        <dbReference type="ARBA" id="ARBA00022801"/>
    </source>
</evidence>
<dbReference type="Pfam" id="PF01156">
    <property type="entry name" value="IU_nuc_hydro"/>
    <property type="match status" value="1"/>
</dbReference>
<dbReference type="GO" id="GO:0006152">
    <property type="term" value="P:purine nucleoside catabolic process"/>
    <property type="evidence" value="ECO:0007669"/>
    <property type="project" value="TreeGrafter"/>
</dbReference>
<dbReference type="EMBL" id="DSJL01000011">
    <property type="protein sequence ID" value="HEF66006.1"/>
    <property type="molecule type" value="Genomic_DNA"/>
</dbReference>
<dbReference type="InterPro" id="IPR023186">
    <property type="entry name" value="IUNH"/>
</dbReference>
<reference evidence="4" key="1">
    <citation type="journal article" date="2020" name="mSystems">
        <title>Genome- and Community-Level Interaction Insights into Carbon Utilization and Element Cycling Functions of Hydrothermarchaeota in Hydrothermal Sediment.</title>
        <authorList>
            <person name="Zhou Z."/>
            <person name="Liu Y."/>
            <person name="Xu W."/>
            <person name="Pan J."/>
            <person name="Luo Z.H."/>
            <person name="Li M."/>
        </authorList>
    </citation>
    <scope>NUCLEOTIDE SEQUENCE [LARGE SCALE GENOMIC DNA]</scope>
    <source>
        <strain evidence="4">SpSt-222</strain>
    </source>
</reference>
<evidence type="ECO:0000256" key="2">
    <source>
        <dbReference type="ARBA" id="ARBA00023295"/>
    </source>
</evidence>
<name>A0A7C1K3Q1_THERO</name>
<keyword evidence="1 4" id="KW-0378">Hydrolase</keyword>
<organism evidence="4">
    <name type="scientific">Thermomicrobium roseum</name>
    <dbReference type="NCBI Taxonomy" id="500"/>
    <lineage>
        <taxon>Bacteria</taxon>
        <taxon>Pseudomonadati</taxon>
        <taxon>Thermomicrobiota</taxon>
        <taxon>Thermomicrobia</taxon>
        <taxon>Thermomicrobiales</taxon>
        <taxon>Thermomicrobiaceae</taxon>
        <taxon>Thermomicrobium</taxon>
    </lineage>
</organism>
<dbReference type="InterPro" id="IPR001910">
    <property type="entry name" value="Inosine/uridine_hydrolase_dom"/>
</dbReference>
<protein>
    <submittedName>
        <fullName evidence="4">Nucleoside hydrolase</fullName>
    </submittedName>
</protein>
<dbReference type="Gene3D" id="3.90.245.10">
    <property type="entry name" value="Ribonucleoside hydrolase-like"/>
    <property type="match status" value="1"/>
</dbReference>
<accession>A0A7C1K3Q1</accession>
<comment type="caution">
    <text evidence="4">The sequence shown here is derived from an EMBL/GenBank/DDBJ whole genome shotgun (WGS) entry which is preliminary data.</text>
</comment>
<keyword evidence="2" id="KW-0326">Glycosidase</keyword>
<proteinExistence type="predicted"/>
<dbReference type="SUPFAM" id="SSF53590">
    <property type="entry name" value="Nucleoside hydrolase"/>
    <property type="match status" value="1"/>
</dbReference>
<gene>
    <name evidence="4" type="ORF">ENP47_10470</name>
</gene>
<evidence type="ECO:0000259" key="3">
    <source>
        <dbReference type="Pfam" id="PF01156"/>
    </source>
</evidence>
<sequence>MFPVVIDVDTGVDDALALGLALALPELSVIAVTTVAGNVDVDQATQNTRRVLDWFGAVSVPVARGASQPLLRPHRDAREFHGPDGLGGAMLVPQRSGPILDTAAPEVIVRAARRYAGSLRLVCLGPLTNLAIALRLEPRLPELVEGLVIMGGAFAVPGNVTPFAEFNVWSDPEAAHIVAEAGFRTIWVGLDVTTGVRFDRAARERLAGSDRPGPRLAYEVSRWAFDERGVDSFALHDPVAVAVAARPDLVTGERAFVHVLTSPSELRGRTVWRADAGAPALVAQGVNAEAVYKLLRERLGLEEGGKEPTRPESHAP</sequence>
<dbReference type="InterPro" id="IPR036452">
    <property type="entry name" value="Ribo_hydro-like"/>
</dbReference>
<dbReference type="GO" id="GO:0005829">
    <property type="term" value="C:cytosol"/>
    <property type="evidence" value="ECO:0007669"/>
    <property type="project" value="TreeGrafter"/>
</dbReference>
<dbReference type="PANTHER" id="PTHR12304">
    <property type="entry name" value="INOSINE-URIDINE PREFERRING NUCLEOSIDE HYDROLASE"/>
    <property type="match status" value="1"/>
</dbReference>